<reference evidence="8 9" key="1">
    <citation type="submission" date="2014-02" db="EMBL/GenBank/DDBJ databases">
        <title>The small core and large imbalanced accessory genome model reveals a collaborative survival strategy of Sorangium cellulosum strains in nature.</title>
        <authorList>
            <person name="Han K."/>
            <person name="Peng R."/>
            <person name="Blom J."/>
            <person name="Li Y.-Z."/>
        </authorList>
    </citation>
    <scope>NUCLEOTIDE SEQUENCE [LARGE SCALE GENOMIC DNA]</scope>
    <source>
        <strain evidence="8 9">So0011-07</strain>
    </source>
</reference>
<organism evidence="8 9">
    <name type="scientific">Sorangium cellulosum</name>
    <name type="common">Polyangium cellulosum</name>
    <dbReference type="NCBI Taxonomy" id="56"/>
    <lineage>
        <taxon>Bacteria</taxon>
        <taxon>Pseudomonadati</taxon>
        <taxon>Myxococcota</taxon>
        <taxon>Polyangia</taxon>
        <taxon>Polyangiales</taxon>
        <taxon>Polyangiaceae</taxon>
        <taxon>Sorangium</taxon>
    </lineage>
</organism>
<keyword evidence="3" id="KW-0210">Decarboxylase</keyword>
<dbReference type="Gene3D" id="3.90.1150.10">
    <property type="entry name" value="Aspartate Aminotransferase, domain 1"/>
    <property type="match status" value="1"/>
</dbReference>
<gene>
    <name evidence="8" type="ORF">BE17_47480</name>
</gene>
<evidence type="ECO:0000256" key="2">
    <source>
        <dbReference type="ARBA" id="ARBA00009533"/>
    </source>
</evidence>
<comment type="cofactor">
    <cofactor evidence="1 6">
        <name>pyridoxal 5'-phosphate</name>
        <dbReference type="ChEBI" id="CHEBI:597326"/>
    </cofactor>
</comment>
<dbReference type="PANTHER" id="PTHR45677:SF8">
    <property type="entry name" value="CYSTEINE SULFINIC ACID DECARBOXYLASE"/>
    <property type="match status" value="1"/>
</dbReference>
<dbReference type="InterPro" id="IPR058548">
    <property type="entry name" value="MlaB-like_STAS"/>
</dbReference>
<dbReference type="InterPro" id="IPR002645">
    <property type="entry name" value="STAS_dom"/>
</dbReference>
<dbReference type="InterPro" id="IPR036513">
    <property type="entry name" value="STAS_dom_sf"/>
</dbReference>
<dbReference type="EMBL" id="JEMB01000886">
    <property type="protein sequence ID" value="KYF92729.1"/>
    <property type="molecule type" value="Genomic_DNA"/>
</dbReference>
<dbReference type="Pfam" id="PF13466">
    <property type="entry name" value="STAS_2"/>
    <property type="match status" value="1"/>
</dbReference>
<dbReference type="AlphaFoldDB" id="A0A150SJX5"/>
<dbReference type="InterPro" id="IPR015422">
    <property type="entry name" value="PyrdxlP-dep_Trfase_small"/>
</dbReference>
<comment type="similarity">
    <text evidence="2">Belongs to the group II decarboxylase family.</text>
</comment>
<protein>
    <recommendedName>
        <fullName evidence="7">STAS domain-containing protein</fullName>
    </recommendedName>
</protein>
<evidence type="ECO:0000259" key="7">
    <source>
        <dbReference type="PROSITE" id="PS50801"/>
    </source>
</evidence>
<dbReference type="Gene3D" id="3.30.750.24">
    <property type="entry name" value="STAS domain"/>
    <property type="match status" value="1"/>
</dbReference>
<keyword evidence="4 6" id="KW-0663">Pyridoxal phosphate</keyword>
<dbReference type="PROSITE" id="PS50801">
    <property type="entry name" value="STAS"/>
    <property type="match status" value="1"/>
</dbReference>
<dbReference type="Pfam" id="PF00282">
    <property type="entry name" value="Pyridoxal_deC"/>
    <property type="match status" value="1"/>
</dbReference>
<dbReference type="GO" id="GO:0016831">
    <property type="term" value="F:carboxy-lyase activity"/>
    <property type="evidence" value="ECO:0007669"/>
    <property type="project" value="UniProtKB-KW"/>
</dbReference>
<dbReference type="InterPro" id="IPR002129">
    <property type="entry name" value="PyrdxlP-dep_de-COase"/>
</dbReference>
<evidence type="ECO:0000256" key="1">
    <source>
        <dbReference type="ARBA" id="ARBA00001933"/>
    </source>
</evidence>
<evidence type="ECO:0000256" key="6">
    <source>
        <dbReference type="PIRSR" id="PIRSR602129-50"/>
    </source>
</evidence>
<evidence type="ECO:0000313" key="9">
    <source>
        <dbReference type="Proteomes" id="UP000075635"/>
    </source>
</evidence>
<dbReference type="GO" id="GO:0019752">
    <property type="term" value="P:carboxylic acid metabolic process"/>
    <property type="evidence" value="ECO:0007669"/>
    <property type="project" value="InterPro"/>
</dbReference>
<comment type="caution">
    <text evidence="8">The sequence shown here is derived from an EMBL/GenBank/DDBJ whole genome shotgun (WGS) entry which is preliminary data.</text>
</comment>
<dbReference type="SUPFAM" id="SSF52091">
    <property type="entry name" value="SpoIIaa-like"/>
    <property type="match status" value="1"/>
</dbReference>
<feature type="domain" description="STAS" evidence="7">
    <location>
        <begin position="163"/>
        <end position="277"/>
    </location>
</feature>
<keyword evidence="5" id="KW-0456">Lyase</keyword>
<evidence type="ECO:0000256" key="5">
    <source>
        <dbReference type="ARBA" id="ARBA00023239"/>
    </source>
</evidence>
<name>A0A150SJX5_SORCE</name>
<proteinExistence type="inferred from homology"/>
<dbReference type="Proteomes" id="UP000075635">
    <property type="component" value="Unassembled WGS sequence"/>
</dbReference>
<dbReference type="PANTHER" id="PTHR45677">
    <property type="entry name" value="GLUTAMATE DECARBOXYLASE-RELATED"/>
    <property type="match status" value="1"/>
</dbReference>
<dbReference type="InterPro" id="IPR015424">
    <property type="entry name" value="PyrdxlP-dep_Trfase"/>
</dbReference>
<evidence type="ECO:0000256" key="4">
    <source>
        <dbReference type="ARBA" id="ARBA00022898"/>
    </source>
</evidence>
<dbReference type="GO" id="GO:0030170">
    <property type="term" value="F:pyridoxal phosphate binding"/>
    <property type="evidence" value="ECO:0007669"/>
    <property type="project" value="InterPro"/>
</dbReference>
<dbReference type="GO" id="GO:0005737">
    <property type="term" value="C:cytoplasm"/>
    <property type="evidence" value="ECO:0007669"/>
    <property type="project" value="TreeGrafter"/>
</dbReference>
<feature type="modified residue" description="N6-(pyridoxal phosphate)lysine" evidence="6">
    <location>
        <position position="605"/>
    </location>
</feature>
<dbReference type="CDD" id="cd07043">
    <property type="entry name" value="STAS_anti-anti-sigma_factors"/>
    <property type="match status" value="1"/>
</dbReference>
<evidence type="ECO:0000256" key="3">
    <source>
        <dbReference type="ARBA" id="ARBA00022793"/>
    </source>
</evidence>
<evidence type="ECO:0000313" key="8">
    <source>
        <dbReference type="EMBL" id="KYF92729.1"/>
    </source>
</evidence>
<dbReference type="SUPFAM" id="SSF53383">
    <property type="entry name" value="PLP-dependent transferases"/>
    <property type="match status" value="1"/>
</dbReference>
<sequence>MHNQNTLAFEFDSELYVLLYCLTTCACLDGSYDDHERSFLTAYAAVHLASKTPPEGGPVPPGVWARRADDLCAQVSRDIQAGADGEDALRRCEGIFRMLDPEEQRLLLAKLKALLARDDVEHPAKVAFYAALEKVAGSSQDDLSGGPEGSRLRVTFHNLVHRVILNCDGVLDAAGSAVLEEALLPCFQGRDGLRLLLDLDGVTEVTNAGVRALAGLAGQASAAGVDLRVSNPRPNVRRVFALTGLTPLLTGARVTGTSGALASETTAPPLATHVETLLRSFPSPHSDRAQDAYLMFTLFRGVDQIDSLKKDGHLLLGKWKELDFEKARSYRIADAPATLEDTIRDIASYLEGQRMPGHPSFQLNVIPPPTIASVAGYLFAGLHNPNLVWDDYCHRLAEAEVEAVSAVADLVGYDPAKVGGIFTFGGTATLLYGVRIGLEKALPGTMTGGLRSGFRVVTSDRGHYSSMTVMGWLGGGTNNLVRVATDDDNSMRLDALELTLRRMIESGERIATIIATVGTTDAFGIDNVEHTVRLRDALVEEYRLDYRPHVHADAVIGWAFSVFNTYDFERNPLGFDGRTLQCLRDTRALVKHLHMADSIGIDCHKTGYAPYTSSMFLCKDGKDLHKLARDLDDMPYLFQHGHYHPGKFTLEVSRPGGSVLSALANLKSLGRQGYQVLLGHAVAMAEHLRDQIEQCPSLVNLNDYNLGPVSLFRLYPKGVDAKKAYREELSDPEMRDRLRRHNDYNHRILAWILAQSQEHGGPVLGESSHYRTTTYGEPVLCLKSYVLSPFITEEIMQTTVRMLLRAQDAVSG</sequence>
<dbReference type="InterPro" id="IPR015421">
    <property type="entry name" value="PyrdxlP-dep_Trfase_major"/>
</dbReference>
<dbReference type="Gene3D" id="3.40.640.10">
    <property type="entry name" value="Type I PLP-dependent aspartate aminotransferase-like (Major domain)"/>
    <property type="match status" value="1"/>
</dbReference>
<accession>A0A150SJX5</accession>